<keyword evidence="1" id="KW-1133">Transmembrane helix</keyword>
<proteinExistence type="predicted"/>
<dbReference type="AlphaFoldDB" id="A0A6J7PD89"/>
<reference evidence="3" key="1">
    <citation type="submission" date="2020-05" db="EMBL/GenBank/DDBJ databases">
        <authorList>
            <person name="Chiriac C."/>
            <person name="Salcher M."/>
            <person name="Ghai R."/>
            <person name="Kavagutti S V."/>
        </authorList>
    </citation>
    <scope>NUCLEOTIDE SEQUENCE</scope>
</reference>
<feature type="transmembrane region" description="Helical" evidence="1">
    <location>
        <begin position="302"/>
        <end position="325"/>
    </location>
</feature>
<dbReference type="EMBL" id="CAFBPB010000041">
    <property type="protein sequence ID" value="CAB5001153.1"/>
    <property type="molecule type" value="Genomic_DNA"/>
</dbReference>
<evidence type="ECO:0000313" key="2">
    <source>
        <dbReference type="EMBL" id="CAB4943085.1"/>
    </source>
</evidence>
<feature type="transmembrane region" description="Helical" evidence="1">
    <location>
        <begin position="228"/>
        <end position="249"/>
    </location>
</feature>
<accession>A0A6J7PD89</accession>
<evidence type="ECO:0000313" key="3">
    <source>
        <dbReference type="EMBL" id="CAB5001153.1"/>
    </source>
</evidence>
<feature type="transmembrane region" description="Helical" evidence="1">
    <location>
        <begin position="133"/>
        <end position="151"/>
    </location>
</feature>
<gene>
    <name evidence="2" type="ORF">UFOPK3774_00754</name>
    <name evidence="3" type="ORF">UFOPK4049_00446</name>
</gene>
<keyword evidence="1" id="KW-0472">Membrane</keyword>
<feature type="transmembrane region" description="Helical" evidence="1">
    <location>
        <begin position="108"/>
        <end position="127"/>
    </location>
</feature>
<sequence>MFQRVLWISLTQAIRSVLLVLIPLSAIALIAWSTAGSAEPNTTDPIRAALWLWLGAHHIPFNLNLPPGHVAGFLSYLPIGALLFPVIAIRSSMKRIYSATDYSQEARLARTIFIILYSCFTQIAIFASRSSEVSASWLWALGIVPIGVWLSTTGITQSRRRESGLAARHARGLLAITLGTSALLYGLLLIINLKTVTDLTKVIQPGIVGGILLLLLNLLYLPNVIIAVATYFLGVGFGVGSGTLISPFIHRYDQIPALPLLGALPTGTHPLLFIGVIFFIAIGVTLYQLAYSESTRILRQSFLLTILGFALLCSGATGSLITSQMSNFGVSIWKSTLAFAIALGVGIALSAITPAAIGSLQNRRR</sequence>
<dbReference type="EMBL" id="CAFBNG010000140">
    <property type="protein sequence ID" value="CAB4943085.1"/>
    <property type="molecule type" value="Genomic_DNA"/>
</dbReference>
<feature type="transmembrane region" description="Helical" evidence="1">
    <location>
        <begin position="337"/>
        <end position="360"/>
    </location>
</feature>
<protein>
    <submittedName>
        <fullName evidence="3">Unannotated protein</fullName>
    </submittedName>
</protein>
<feature type="transmembrane region" description="Helical" evidence="1">
    <location>
        <begin position="70"/>
        <end position="88"/>
    </location>
</feature>
<evidence type="ECO:0000256" key="1">
    <source>
        <dbReference type="SAM" id="Phobius"/>
    </source>
</evidence>
<dbReference type="InterPro" id="IPR045931">
    <property type="entry name" value="DUF6350"/>
</dbReference>
<organism evidence="3">
    <name type="scientific">freshwater metagenome</name>
    <dbReference type="NCBI Taxonomy" id="449393"/>
    <lineage>
        <taxon>unclassified sequences</taxon>
        <taxon>metagenomes</taxon>
        <taxon>ecological metagenomes</taxon>
    </lineage>
</organism>
<feature type="transmembrane region" description="Helical" evidence="1">
    <location>
        <begin position="269"/>
        <end position="290"/>
    </location>
</feature>
<feature type="transmembrane region" description="Helical" evidence="1">
    <location>
        <begin position="203"/>
        <end position="221"/>
    </location>
</feature>
<feature type="transmembrane region" description="Helical" evidence="1">
    <location>
        <begin position="172"/>
        <end position="191"/>
    </location>
</feature>
<name>A0A6J7PD89_9ZZZZ</name>
<keyword evidence="1" id="KW-0812">Transmembrane</keyword>
<dbReference type="Pfam" id="PF19877">
    <property type="entry name" value="DUF6350"/>
    <property type="match status" value="1"/>
</dbReference>